<keyword evidence="5 6" id="KW-0472">Membrane</keyword>
<feature type="transmembrane region" description="Helical" evidence="6">
    <location>
        <begin position="198"/>
        <end position="223"/>
    </location>
</feature>
<protein>
    <recommendedName>
        <fullName evidence="7">LTD domain-containing protein</fullName>
    </recommendedName>
</protein>
<dbReference type="GO" id="GO:0015081">
    <property type="term" value="F:sodium ion transmembrane transporter activity"/>
    <property type="evidence" value="ECO:0007669"/>
    <property type="project" value="InterPro"/>
</dbReference>
<evidence type="ECO:0000256" key="6">
    <source>
        <dbReference type="SAM" id="Phobius"/>
    </source>
</evidence>
<dbReference type="EMBL" id="LS483447">
    <property type="protein sequence ID" value="SQH72860.1"/>
    <property type="molecule type" value="Genomic_DNA"/>
</dbReference>
<keyword evidence="4 6" id="KW-1133">Transmembrane helix</keyword>
<dbReference type="EMBL" id="JQJC01000021">
    <property type="protein sequence ID" value="KGN94006.1"/>
    <property type="molecule type" value="Genomic_DNA"/>
</dbReference>
<keyword evidence="11" id="KW-1185">Reference proteome</keyword>
<evidence type="ECO:0000313" key="9">
    <source>
        <dbReference type="EMBL" id="SQH72860.1"/>
    </source>
</evidence>
<dbReference type="PROSITE" id="PS51841">
    <property type="entry name" value="LTD"/>
    <property type="match status" value="1"/>
</dbReference>
<evidence type="ECO:0000256" key="5">
    <source>
        <dbReference type="ARBA" id="ARBA00023136"/>
    </source>
</evidence>
<dbReference type="InterPro" id="IPR005899">
    <property type="entry name" value="Na_pump_deCOase"/>
</dbReference>
<proteinExistence type="predicted"/>
<accession>A0A0A2FR76</accession>
<dbReference type="Gene3D" id="2.60.40.1260">
    <property type="entry name" value="Lamin Tail domain"/>
    <property type="match status" value="1"/>
</dbReference>
<evidence type="ECO:0000313" key="11">
    <source>
        <dbReference type="Proteomes" id="UP000249300"/>
    </source>
</evidence>
<evidence type="ECO:0000313" key="10">
    <source>
        <dbReference type="Proteomes" id="UP000030136"/>
    </source>
</evidence>
<feature type="domain" description="LTD" evidence="7">
    <location>
        <begin position="25"/>
        <end position="141"/>
    </location>
</feature>
<organism evidence="8 10">
    <name type="scientific">Porphyromonas crevioricanis</name>
    <dbReference type="NCBI Taxonomy" id="393921"/>
    <lineage>
        <taxon>Bacteria</taxon>
        <taxon>Pseudomonadati</taxon>
        <taxon>Bacteroidota</taxon>
        <taxon>Bacteroidia</taxon>
        <taxon>Bacteroidales</taxon>
        <taxon>Porphyromonadaceae</taxon>
        <taxon>Porphyromonas</taxon>
    </lineage>
</organism>
<keyword evidence="2" id="KW-1003">Cell membrane</keyword>
<evidence type="ECO:0000256" key="2">
    <source>
        <dbReference type="ARBA" id="ARBA00022475"/>
    </source>
</evidence>
<dbReference type="InterPro" id="IPR001322">
    <property type="entry name" value="Lamin_tail_dom"/>
</dbReference>
<keyword evidence="3 6" id="KW-0812">Transmembrane</keyword>
<evidence type="ECO:0000256" key="3">
    <source>
        <dbReference type="ARBA" id="ARBA00022692"/>
    </source>
</evidence>
<comment type="subcellular location">
    <subcellularLocation>
        <location evidence="1">Cell membrane</location>
    </subcellularLocation>
</comment>
<evidence type="ECO:0000259" key="7">
    <source>
        <dbReference type="PROSITE" id="PS51841"/>
    </source>
</evidence>
<dbReference type="Pfam" id="PF04277">
    <property type="entry name" value="OAD_gamma"/>
    <property type="match status" value="1"/>
</dbReference>
<dbReference type="KEGG" id="pcre:NCTC12858_00693"/>
<reference evidence="9 11" key="2">
    <citation type="submission" date="2018-06" db="EMBL/GenBank/DDBJ databases">
        <authorList>
            <consortium name="Pathogen Informatics"/>
            <person name="Doyle S."/>
        </authorList>
    </citation>
    <scope>NUCLEOTIDE SEQUENCE [LARGE SCALE GENOMIC DNA]</scope>
    <source>
        <strain evidence="9 11">NCTC12858</strain>
    </source>
</reference>
<dbReference type="GO" id="GO:0036376">
    <property type="term" value="P:sodium ion export across plasma membrane"/>
    <property type="evidence" value="ECO:0007669"/>
    <property type="project" value="InterPro"/>
</dbReference>
<dbReference type="STRING" id="393921.HQ45_01080"/>
<name>A0A0A2FR76_9PORP</name>
<dbReference type="Proteomes" id="UP000030136">
    <property type="component" value="Unassembled WGS sequence"/>
</dbReference>
<reference evidence="8 10" key="1">
    <citation type="submission" date="2014-08" db="EMBL/GenBank/DDBJ databases">
        <title>Porphyromonas crevioricanis strain:COT-253_OH1447 Genome sequencing.</title>
        <authorList>
            <person name="Wallis C."/>
            <person name="Deusch O."/>
            <person name="O'Flynn C."/>
            <person name="Davis I."/>
            <person name="Jospin G."/>
            <person name="Darling A.E."/>
            <person name="Coil D.A."/>
            <person name="Alexiev A."/>
            <person name="Horsfall A."/>
            <person name="Kirkwood N."/>
            <person name="Harris S."/>
            <person name="Eisen J.A."/>
        </authorList>
    </citation>
    <scope>NUCLEOTIDE SEQUENCE [LARGE SCALE GENOMIC DNA]</scope>
    <source>
        <strain evidence="10">COT-253 OH1447</strain>
        <strain evidence="8">COT-253_OH1447</strain>
    </source>
</reference>
<sequence length="309" mass="34450">MKNRLLLISAILAVFCLPELWGQKATQLRLNELLVVNESNFIDGYGEHGSWIEIYNTSAATVDIKGCYLTNDPDNLKLYPIPKGDVQTRIPPHQHLLFWADGRADRGTFHLNFTLDQDKPNFVALVDADGITIIDRVEVPTSANTPDVSYGRLVDGHGSLDGQQGWTILEKVTPSTNNVTLDSNEKIERLKREDTNGFIMTVTAMLVVFLALLSLSLAFKLIGRQAISISRTRAAGSKYRAIAVSPEMVSIPGETLAAIALALKAELDSVHDEEDTVITIDRVERKYSPWSSKVHNLRRMPERRVGYHK</sequence>
<dbReference type="RefSeq" id="WP_036887371.1">
    <property type="nucleotide sequence ID" value="NZ_FUXH01000002.1"/>
</dbReference>
<dbReference type="OrthoDB" id="1446022at2"/>
<dbReference type="GO" id="GO:0005886">
    <property type="term" value="C:plasma membrane"/>
    <property type="evidence" value="ECO:0007669"/>
    <property type="project" value="UniProtKB-SubCell"/>
</dbReference>
<dbReference type="Pfam" id="PF00932">
    <property type="entry name" value="LTD"/>
    <property type="match status" value="1"/>
</dbReference>
<evidence type="ECO:0000256" key="1">
    <source>
        <dbReference type="ARBA" id="ARBA00004236"/>
    </source>
</evidence>
<dbReference type="Proteomes" id="UP000249300">
    <property type="component" value="Chromosome 1"/>
</dbReference>
<evidence type="ECO:0000256" key="4">
    <source>
        <dbReference type="ARBA" id="ARBA00022989"/>
    </source>
</evidence>
<gene>
    <name evidence="8" type="ORF">HQ38_07315</name>
    <name evidence="9" type="ORF">NCTC12858_00693</name>
</gene>
<dbReference type="eggNOG" id="COG3630">
    <property type="taxonomic scope" value="Bacteria"/>
</dbReference>
<dbReference type="AlphaFoldDB" id="A0A0A2FR76"/>
<dbReference type="InterPro" id="IPR036415">
    <property type="entry name" value="Lamin_tail_dom_sf"/>
</dbReference>
<dbReference type="SUPFAM" id="SSF74853">
    <property type="entry name" value="Lamin A/C globular tail domain"/>
    <property type="match status" value="1"/>
</dbReference>
<evidence type="ECO:0000313" key="8">
    <source>
        <dbReference type="EMBL" id="KGN94006.1"/>
    </source>
</evidence>